<proteinExistence type="predicted"/>
<keyword evidence="2" id="KW-0482">Metalloprotease</keyword>
<keyword evidence="2" id="KW-0645">Protease</keyword>
<feature type="transmembrane region" description="Helical" evidence="1">
    <location>
        <begin position="483"/>
        <end position="501"/>
    </location>
</feature>
<name>A0A2A2TBF3_9CYAN</name>
<dbReference type="InterPro" id="IPR026898">
    <property type="entry name" value="PrsW"/>
</dbReference>
<dbReference type="RefSeq" id="WP_095724859.1">
    <property type="nucleotide sequence ID" value="NZ_NTFS01000577.1"/>
</dbReference>
<reference evidence="2 3" key="1">
    <citation type="submission" date="2017-08" db="EMBL/GenBank/DDBJ databases">
        <title>Draft genome sequence of filamentous cyanobacterium Calothrix elsteri CCALA 953.</title>
        <authorList>
            <person name="Gagunashvili A.N."/>
            <person name="Elster J."/>
            <person name="Andresson O.S."/>
        </authorList>
    </citation>
    <scope>NUCLEOTIDE SEQUENCE [LARGE SCALE GENOMIC DNA]</scope>
    <source>
        <strain evidence="2 3">CCALA 953</strain>
    </source>
</reference>
<organism evidence="2 3">
    <name type="scientific">Brunnivagina elsteri CCALA 953</name>
    <dbReference type="NCBI Taxonomy" id="987040"/>
    <lineage>
        <taxon>Bacteria</taxon>
        <taxon>Bacillati</taxon>
        <taxon>Cyanobacteriota</taxon>
        <taxon>Cyanophyceae</taxon>
        <taxon>Nostocales</taxon>
        <taxon>Calotrichaceae</taxon>
        <taxon>Brunnivagina</taxon>
    </lineage>
</organism>
<feature type="transmembrane region" description="Helical" evidence="1">
    <location>
        <begin position="386"/>
        <end position="411"/>
    </location>
</feature>
<feature type="transmembrane region" description="Helical" evidence="1">
    <location>
        <begin position="256"/>
        <end position="273"/>
    </location>
</feature>
<dbReference type="OrthoDB" id="490046at2"/>
<protein>
    <submittedName>
        <fullName evidence="2">PrsW family intramembrane metalloprotease</fullName>
    </submittedName>
</protein>
<keyword evidence="3" id="KW-1185">Reference proteome</keyword>
<keyword evidence="1" id="KW-1133">Transmembrane helix</keyword>
<keyword evidence="2" id="KW-0378">Hydrolase</keyword>
<gene>
    <name evidence="2" type="ORF">CK510_28575</name>
</gene>
<dbReference type="PANTHER" id="PTHR36844">
    <property type="entry name" value="PROTEASE PRSW"/>
    <property type="match status" value="1"/>
</dbReference>
<dbReference type="AlphaFoldDB" id="A0A2A2TBF3"/>
<sequence>MTQPNLLEQAKKGDVNAIASLINRLLQNQGIDVEASLEDGCLQVWLKSNQVPDRQTSVAFIRKGMMGLGVTSIKTVRIYAQQASEDMLSWDEEVELEQVNNANNVNLEEQNNYQQNLQFNGNNDDIESISVILNNSFKQQKITLKIGIKENCLQILLESVQVPNQSLCTAIIRKELVRLKIESIKTVKVYGREIEEEFPAWFQEFELGIGKLIPITPKKQQAENPEFLATLWTFKFSSVVPYHDALNSDLYKTNTVRLLLFFGLFPFAVSLIAKTAGLALMAFILGIYYSSIWGIVLYNLLKPAIFSWRNTVKCALFTAFIGIPILLLCQRVPPFSLLYTAVKQENLIPQLIGFIFGVGVLEESCKALPVYLFLMRPGKLKDPLTSAFYGAMSGLGFAIAEGVNYSFQYAISLATGESGFGFYVLINTIRFVSLPLYHAIWAGIVGYFLGLAAINPSRKGSIIFIGLGISAVLHGSYNTFSNGWIGFVILAFSILLFVTYLNRSQQIVDEMQNAELSFKK</sequence>
<keyword evidence="1" id="KW-0472">Membrane</keyword>
<feature type="transmembrane region" description="Helical" evidence="1">
    <location>
        <begin position="353"/>
        <end position="374"/>
    </location>
</feature>
<keyword evidence="1" id="KW-0812">Transmembrane</keyword>
<comment type="caution">
    <text evidence="2">The sequence shown here is derived from an EMBL/GenBank/DDBJ whole genome shotgun (WGS) entry which is preliminary data.</text>
</comment>
<dbReference type="GO" id="GO:0008237">
    <property type="term" value="F:metallopeptidase activity"/>
    <property type="evidence" value="ECO:0007669"/>
    <property type="project" value="UniProtKB-KW"/>
</dbReference>
<feature type="transmembrane region" description="Helical" evidence="1">
    <location>
        <begin position="431"/>
        <end position="454"/>
    </location>
</feature>
<dbReference type="GO" id="GO:0006508">
    <property type="term" value="P:proteolysis"/>
    <property type="evidence" value="ECO:0007669"/>
    <property type="project" value="UniProtKB-KW"/>
</dbReference>
<evidence type="ECO:0000313" key="3">
    <source>
        <dbReference type="Proteomes" id="UP000218238"/>
    </source>
</evidence>
<evidence type="ECO:0000256" key="1">
    <source>
        <dbReference type="SAM" id="Phobius"/>
    </source>
</evidence>
<accession>A0A2A2TBF3</accession>
<feature type="transmembrane region" description="Helical" evidence="1">
    <location>
        <begin position="279"/>
        <end position="301"/>
    </location>
</feature>
<evidence type="ECO:0000313" key="2">
    <source>
        <dbReference type="EMBL" id="PAX47897.1"/>
    </source>
</evidence>
<dbReference type="Pfam" id="PF13367">
    <property type="entry name" value="PrsW-protease"/>
    <property type="match status" value="1"/>
</dbReference>
<feature type="transmembrane region" description="Helical" evidence="1">
    <location>
        <begin position="461"/>
        <end position="477"/>
    </location>
</feature>
<feature type="transmembrane region" description="Helical" evidence="1">
    <location>
        <begin position="313"/>
        <end position="333"/>
    </location>
</feature>
<dbReference type="EMBL" id="NTFS01000577">
    <property type="protein sequence ID" value="PAX47897.1"/>
    <property type="molecule type" value="Genomic_DNA"/>
</dbReference>
<dbReference type="Proteomes" id="UP000218238">
    <property type="component" value="Unassembled WGS sequence"/>
</dbReference>
<dbReference type="PANTHER" id="PTHR36844:SF1">
    <property type="entry name" value="PROTEASE PRSW"/>
    <property type="match status" value="1"/>
</dbReference>